<dbReference type="HOGENOM" id="CLU_1873341_0_0_5"/>
<evidence type="ECO:0000313" key="2">
    <source>
        <dbReference type="Proteomes" id="UP000001033"/>
    </source>
</evidence>
<evidence type="ECO:0008006" key="3">
    <source>
        <dbReference type="Google" id="ProtNLM"/>
    </source>
</evidence>
<dbReference type="EMBL" id="AP008981">
    <property type="protein sequence ID" value="BAG39808.1"/>
    <property type="molecule type" value="Genomic_DNA"/>
</dbReference>
<reference evidence="2" key="1">
    <citation type="journal article" date="2008" name="DNA Res.">
        <title>The whole-genome sequencing of the obligate intracellular bacterium Orientia tsutsugamushi revealed massive gene amplification during reductive genome evolution.</title>
        <authorList>
            <person name="Nakayama K."/>
            <person name="Yamashita A."/>
            <person name="Kurokawa K."/>
            <person name="Morimoto T."/>
            <person name="Ogawa M."/>
            <person name="Fukuhara M."/>
            <person name="Urakami H."/>
            <person name="Ohnishi M."/>
            <person name="Uchiyama I."/>
            <person name="Ogura Y."/>
            <person name="Ooka T."/>
            <person name="Oshima K."/>
            <person name="Tamura A."/>
            <person name="Hattori M."/>
            <person name="Hayashi T."/>
        </authorList>
    </citation>
    <scope>NUCLEOTIDE SEQUENCE [LARGE SCALE GENOMIC DNA]</scope>
    <source>
        <strain evidence="2">Ikeda</strain>
    </source>
</reference>
<name>B3CQB2_ORITI</name>
<dbReference type="KEGG" id="ott:OTT_0350"/>
<sequence>MKKKNKTINQWMVQIPPIPITLMNGESENIDEYMEIITKLRKAKYQVEAAESLKEYCTDLIQEIKYRFNIATSEIVRLASEIMLNDWENKDKLKTILNQSANLQEYCNDVVYTLRSEIEHENLCLKKYCIIY</sequence>
<accession>B3CQB2</accession>
<evidence type="ECO:0000313" key="1">
    <source>
        <dbReference type="EMBL" id="BAG39808.1"/>
    </source>
</evidence>
<gene>
    <name evidence="1" type="ordered locus">OTT_0350</name>
</gene>
<dbReference type="Proteomes" id="UP000001033">
    <property type="component" value="Chromosome"/>
</dbReference>
<dbReference type="AlphaFoldDB" id="B3CQB2"/>
<dbReference type="OrthoDB" id="7161737at2"/>
<protein>
    <recommendedName>
        <fullName evidence="3">Signal transduction histidine kinase</fullName>
    </recommendedName>
</protein>
<proteinExistence type="predicted"/>
<dbReference type="RefSeq" id="WP_012461035.1">
    <property type="nucleotide sequence ID" value="NC_010793.1"/>
</dbReference>
<organism evidence="1 2">
    <name type="scientific">Orientia tsutsugamushi (strain Ikeda)</name>
    <name type="common">Rickettsia tsutsugamushi</name>
    <dbReference type="NCBI Taxonomy" id="334380"/>
    <lineage>
        <taxon>Bacteria</taxon>
        <taxon>Pseudomonadati</taxon>
        <taxon>Pseudomonadota</taxon>
        <taxon>Alphaproteobacteria</taxon>
        <taxon>Rickettsiales</taxon>
        <taxon>Rickettsiaceae</taxon>
        <taxon>Rickettsieae</taxon>
        <taxon>Orientia</taxon>
    </lineage>
</organism>